<evidence type="ECO:0000313" key="12">
    <source>
        <dbReference type="Proteomes" id="UP000236161"/>
    </source>
</evidence>
<evidence type="ECO:0000256" key="4">
    <source>
        <dbReference type="ARBA" id="ARBA00022640"/>
    </source>
</evidence>
<evidence type="ECO:0000256" key="9">
    <source>
        <dbReference type="RuleBase" id="RU003690"/>
    </source>
</evidence>
<keyword evidence="8" id="KW-1015">Disulfide bond</keyword>
<evidence type="ECO:0000256" key="2">
    <source>
        <dbReference type="ARBA" id="ARBA00010838"/>
    </source>
</evidence>
<dbReference type="Gene3D" id="3.20.20.80">
    <property type="entry name" value="Glycosidases"/>
    <property type="match status" value="1"/>
</dbReference>
<organism evidence="11 12">
    <name type="scientific">Apostasia shenzhenica</name>
    <dbReference type="NCBI Taxonomy" id="1088818"/>
    <lineage>
        <taxon>Eukaryota</taxon>
        <taxon>Viridiplantae</taxon>
        <taxon>Streptophyta</taxon>
        <taxon>Embryophyta</taxon>
        <taxon>Tracheophyta</taxon>
        <taxon>Spermatophyta</taxon>
        <taxon>Magnoliopsida</taxon>
        <taxon>Liliopsida</taxon>
        <taxon>Asparagales</taxon>
        <taxon>Orchidaceae</taxon>
        <taxon>Apostasioideae</taxon>
        <taxon>Apostasia</taxon>
    </lineage>
</organism>
<evidence type="ECO:0000256" key="10">
    <source>
        <dbReference type="SAM" id="MobiDB-lite"/>
    </source>
</evidence>
<keyword evidence="4" id="KW-0934">Plastid</keyword>
<dbReference type="GO" id="GO:0008422">
    <property type="term" value="F:beta-glucosidase activity"/>
    <property type="evidence" value="ECO:0007669"/>
    <property type="project" value="UniProtKB-EC"/>
</dbReference>
<dbReference type="GO" id="GO:0004565">
    <property type="term" value="F:beta-galactosidase activity"/>
    <property type="evidence" value="ECO:0007669"/>
    <property type="project" value="UniProtKB-ARBA"/>
</dbReference>
<dbReference type="PANTHER" id="PTHR10353:SF326">
    <property type="entry name" value="4-HYDROXY-7-METHOXY-3-OXO-3,4-DIHYDRO-2H-1,4-BENZOXAZIN-2-YL GLUCOSIDE BETA-D-GLUCOSIDASE 1, CHLOROPLASTIC"/>
    <property type="match status" value="1"/>
</dbReference>
<dbReference type="PANTHER" id="PTHR10353">
    <property type="entry name" value="GLYCOSYL HYDROLASE"/>
    <property type="match status" value="1"/>
</dbReference>
<evidence type="ECO:0000313" key="11">
    <source>
        <dbReference type="EMBL" id="PKA54143.1"/>
    </source>
</evidence>
<dbReference type="GO" id="GO:0005975">
    <property type="term" value="P:carbohydrate metabolic process"/>
    <property type="evidence" value="ECO:0007669"/>
    <property type="project" value="InterPro"/>
</dbReference>
<evidence type="ECO:0000256" key="3">
    <source>
        <dbReference type="ARBA" id="ARBA00022528"/>
    </source>
</evidence>
<keyword evidence="11" id="KW-0326">Glycosidase</keyword>
<keyword evidence="5" id="KW-0732">Signal</keyword>
<keyword evidence="6 11" id="KW-0378">Hydrolase</keyword>
<name>A0A2I0AF39_9ASPA</name>
<evidence type="ECO:0000256" key="7">
    <source>
        <dbReference type="ARBA" id="ARBA00022946"/>
    </source>
</evidence>
<dbReference type="InterPro" id="IPR017853">
    <property type="entry name" value="GH"/>
</dbReference>
<keyword evidence="7" id="KW-0809">Transit peptide</keyword>
<evidence type="ECO:0000256" key="8">
    <source>
        <dbReference type="ARBA" id="ARBA00023157"/>
    </source>
</evidence>
<dbReference type="AlphaFoldDB" id="A0A2I0AF39"/>
<dbReference type="FunFam" id="3.20.20.80:FF:000020">
    <property type="entry name" value="Beta-glucosidase 12"/>
    <property type="match status" value="1"/>
</dbReference>
<keyword evidence="12" id="KW-1185">Reference proteome</keyword>
<dbReference type="InterPro" id="IPR001360">
    <property type="entry name" value="Glyco_hydro_1"/>
</dbReference>
<dbReference type="Proteomes" id="UP000236161">
    <property type="component" value="Unassembled WGS sequence"/>
</dbReference>
<dbReference type="PRINTS" id="PR00131">
    <property type="entry name" value="GLHYDRLASE1"/>
</dbReference>
<evidence type="ECO:0000256" key="6">
    <source>
        <dbReference type="ARBA" id="ARBA00022801"/>
    </source>
</evidence>
<dbReference type="EMBL" id="KZ451984">
    <property type="protein sequence ID" value="PKA54143.1"/>
    <property type="molecule type" value="Genomic_DNA"/>
</dbReference>
<dbReference type="PROSITE" id="PS00653">
    <property type="entry name" value="GLYCOSYL_HYDROL_F1_2"/>
    <property type="match status" value="1"/>
</dbReference>
<dbReference type="Pfam" id="PF00232">
    <property type="entry name" value="Glyco_hydro_1"/>
    <property type="match status" value="1"/>
</dbReference>
<feature type="region of interest" description="Disordered" evidence="10">
    <location>
        <begin position="575"/>
        <end position="594"/>
    </location>
</feature>
<gene>
    <name evidence="11" type="primary">BGLU12</name>
    <name evidence="11" type="ORF">AXF42_Ash018153</name>
</gene>
<evidence type="ECO:0000256" key="5">
    <source>
        <dbReference type="ARBA" id="ARBA00022729"/>
    </source>
</evidence>
<dbReference type="OrthoDB" id="774279at2759"/>
<dbReference type="STRING" id="1088818.A0A2I0AF39"/>
<proteinExistence type="inferred from homology"/>
<evidence type="ECO:0000256" key="1">
    <source>
        <dbReference type="ARBA" id="ARBA00004229"/>
    </source>
</evidence>
<comment type="similarity">
    <text evidence="2 9">Belongs to the glycosyl hydrolase 1 family.</text>
</comment>
<dbReference type="EC" id="3.2.1.21" evidence="11"/>
<dbReference type="InterPro" id="IPR033132">
    <property type="entry name" value="GH_1_N_CS"/>
</dbReference>
<comment type="subcellular location">
    <subcellularLocation>
        <location evidence="1">Plastid</location>
        <location evidence="1">Chloroplast</location>
    </subcellularLocation>
</comment>
<sequence>MALLPLAKLPINGNKLETLASFRSSGVHLRPPLGRPDPNRAAAGAAVRCSAGPRNDSHAGFPVGFVFGAASSAYQVEGATDEGGRGPSIWDTFCKKYPDRSNGDPGAGSYYNYKEDVKRLAELGADVYRFSISWPRILPEGRGKPNPEGIQYYKNLIQELLDHRIEPFVTIFHWDVPQKLENEYGGFLHRRIVEDYKYFAEVCFKHFGDKVKHWITMNEPLTFCLGGYGLGIFAPGRCTPNLVYAGEHYECPVGDSIREPYIVGHNILLAHAEVVQLYKQNYQPHQAGKVGITLVTNWFVPYDNSPLGLEAQNRGLEFNLGWFMDPLKFGDYPFSMKALVRERLPTFTDEESKKLKDSYDFIGINYYTSRYSKNQVFRLDFEPKICSDDARILAPVDKNGVPIGYAETGSWVNVYPRGIKDLLLYVKERYSDPEIYITENGVMQLEPGVMPKSLPDEVKDMYRAQYQSSHLHELVEAIRQGVKVKGYFVWSLLDSFEWNTGYTSKFGLHYVNNSPEIPEKEFLARIPKQSAQWYKWFLSIAKTPKLFEEGEEEQEELEAFMASIPAVKAVPIKKKTTVDSSTAPSEAKTSAFAS</sequence>
<dbReference type="GO" id="GO:0033907">
    <property type="term" value="F:beta-D-fucosidase activity"/>
    <property type="evidence" value="ECO:0007669"/>
    <property type="project" value="UniProtKB-ARBA"/>
</dbReference>
<dbReference type="SUPFAM" id="SSF51445">
    <property type="entry name" value="(Trans)glycosidases"/>
    <property type="match status" value="1"/>
</dbReference>
<accession>A0A2I0AF39</accession>
<feature type="compositionally biased region" description="Polar residues" evidence="10">
    <location>
        <begin position="578"/>
        <end position="594"/>
    </location>
</feature>
<protein>
    <submittedName>
        <fullName evidence="11">Beta-glucosidase 12</fullName>
        <ecNumber evidence="11">3.2.1.21</ecNumber>
    </submittedName>
</protein>
<keyword evidence="3" id="KW-0150">Chloroplast</keyword>
<reference evidence="11 12" key="1">
    <citation type="journal article" date="2017" name="Nature">
        <title>The Apostasia genome and the evolution of orchids.</title>
        <authorList>
            <person name="Zhang G.Q."/>
            <person name="Liu K.W."/>
            <person name="Li Z."/>
            <person name="Lohaus R."/>
            <person name="Hsiao Y.Y."/>
            <person name="Niu S.C."/>
            <person name="Wang J.Y."/>
            <person name="Lin Y.C."/>
            <person name="Xu Q."/>
            <person name="Chen L.J."/>
            <person name="Yoshida K."/>
            <person name="Fujiwara S."/>
            <person name="Wang Z.W."/>
            <person name="Zhang Y.Q."/>
            <person name="Mitsuda N."/>
            <person name="Wang M."/>
            <person name="Liu G.H."/>
            <person name="Pecoraro L."/>
            <person name="Huang H.X."/>
            <person name="Xiao X.J."/>
            <person name="Lin M."/>
            <person name="Wu X.Y."/>
            <person name="Wu W.L."/>
            <person name="Chen Y.Y."/>
            <person name="Chang S.B."/>
            <person name="Sakamoto S."/>
            <person name="Ohme-Takagi M."/>
            <person name="Yagi M."/>
            <person name="Zeng S.J."/>
            <person name="Shen C.Y."/>
            <person name="Yeh C.M."/>
            <person name="Luo Y.B."/>
            <person name="Tsai W.C."/>
            <person name="Van de Peer Y."/>
            <person name="Liu Z.J."/>
        </authorList>
    </citation>
    <scope>NUCLEOTIDE SEQUENCE [LARGE SCALE GENOMIC DNA]</scope>
    <source>
        <strain evidence="12">cv. Shenzhen</strain>
        <tissue evidence="11">Stem</tissue>
    </source>
</reference>
<dbReference type="GO" id="GO:0009507">
    <property type="term" value="C:chloroplast"/>
    <property type="evidence" value="ECO:0007669"/>
    <property type="project" value="UniProtKB-SubCell"/>
</dbReference>